<protein>
    <recommendedName>
        <fullName evidence="6">Zn(2)-C6 fungal-type domain-containing protein</fullName>
    </recommendedName>
</protein>
<dbReference type="PROSITE" id="PS50048">
    <property type="entry name" value="ZN2_CY6_FUNGAL_2"/>
    <property type="match status" value="1"/>
</dbReference>
<dbReference type="Pfam" id="PF11951">
    <property type="entry name" value="Fungal_trans_2"/>
    <property type="match status" value="1"/>
</dbReference>
<dbReference type="GO" id="GO:0009893">
    <property type="term" value="P:positive regulation of metabolic process"/>
    <property type="evidence" value="ECO:0007669"/>
    <property type="project" value="UniProtKB-ARBA"/>
</dbReference>
<dbReference type="GO" id="GO:0008270">
    <property type="term" value="F:zinc ion binding"/>
    <property type="evidence" value="ECO:0007669"/>
    <property type="project" value="InterPro"/>
</dbReference>
<proteinExistence type="predicted"/>
<feature type="region of interest" description="Disordered" evidence="5">
    <location>
        <begin position="69"/>
        <end position="90"/>
    </location>
</feature>
<keyword evidence="1" id="KW-0805">Transcription regulation</keyword>
<dbReference type="InterPro" id="IPR021858">
    <property type="entry name" value="Fun_TF"/>
</dbReference>
<accession>A0A5N6U9G8</accession>
<feature type="region of interest" description="Disordered" evidence="5">
    <location>
        <begin position="1"/>
        <end position="37"/>
    </location>
</feature>
<dbReference type="CDD" id="cd00067">
    <property type="entry name" value="GAL4"/>
    <property type="match status" value="1"/>
</dbReference>
<sequence length="420" mass="47478">MSSVGSKQFGKFRLNTAQKRRSGAKQSRKAHNKSRTGCLGCKASRVKCDESRPGCGRCSDRQEPCEYEDLPEEGRQKPVLQEPPLHKLGDWPDHERQEWYSVSRISCELTNDNMGANTSHPYLKGTGGSNVVMTPATHLTKHLPFCVNTSFIHSPQGTRILHQHVLPGCATRPALMHSLFALSARHLYHLQPSQLHERAYLSHSQLAARYLNQELGQGGVRAHNIDLIYATCLIINMTSFVADRISLRKSWVDTPDTEIVDSGLNWFMVQQGMSYLSELLKDNLGSSFWRSILETDGQCSGILSPETRHKVSLTDEHDSVPQLLAELCEITVLEPLNGNPYHIPLLLLSRLFRLNERGASDADTVLVFGPKVPQAYRVLLRQKDERALLLFMLWLMLLKQEDCWWINGRARLSTRQCQAT</sequence>
<evidence type="ECO:0000259" key="6">
    <source>
        <dbReference type="PROSITE" id="PS50048"/>
    </source>
</evidence>
<dbReference type="EMBL" id="ML742025">
    <property type="protein sequence ID" value="KAE8155069.1"/>
    <property type="molecule type" value="Genomic_DNA"/>
</dbReference>
<dbReference type="PROSITE" id="PS00463">
    <property type="entry name" value="ZN2_CY6_FUNGAL_1"/>
    <property type="match status" value="1"/>
</dbReference>
<reference evidence="7 8" key="1">
    <citation type="submission" date="2019-04" db="EMBL/GenBank/DDBJ databases">
        <title>Friends and foes A comparative genomics study of 23 Aspergillus species from section Flavi.</title>
        <authorList>
            <consortium name="DOE Joint Genome Institute"/>
            <person name="Kjaerbolling I."/>
            <person name="Vesth T."/>
            <person name="Frisvad J.C."/>
            <person name="Nybo J.L."/>
            <person name="Theobald S."/>
            <person name="Kildgaard S."/>
            <person name="Isbrandt T."/>
            <person name="Kuo A."/>
            <person name="Sato A."/>
            <person name="Lyhne E.K."/>
            <person name="Kogle M.E."/>
            <person name="Wiebenga A."/>
            <person name="Kun R.S."/>
            <person name="Lubbers R.J."/>
            <person name="Makela M.R."/>
            <person name="Barry K."/>
            <person name="Chovatia M."/>
            <person name="Clum A."/>
            <person name="Daum C."/>
            <person name="Haridas S."/>
            <person name="He G."/>
            <person name="LaButti K."/>
            <person name="Lipzen A."/>
            <person name="Mondo S."/>
            <person name="Riley R."/>
            <person name="Salamov A."/>
            <person name="Simmons B.A."/>
            <person name="Magnuson J.K."/>
            <person name="Henrissat B."/>
            <person name="Mortensen U.H."/>
            <person name="Larsen T.O."/>
            <person name="Devries R.P."/>
            <person name="Grigoriev I.V."/>
            <person name="Machida M."/>
            <person name="Baker S.E."/>
            <person name="Andersen M.R."/>
        </authorList>
    </citation>
    <scope>NUCLEOTIDE SEQUENCE [LARGE SCALE GENOMIC DNA]</scope>
    <source>
        <strain evidence="7 8">IBT 18842</strain>
    </source>
</reference>
<dbReference type="InterPro" id="IPR001138">
    <property type="entry name" value="Zn2Cys6_DnaBD"/>
</dbReference>
<evidence type="ECO:0000256" key="3">
    <source>
        <dbReference type="ARBA" id="ARBA00023163"/>
    </source>
</evidence>
<dbReference type="InterPro" id="IPR052400">
    <property type="entry name" value="Zn2-C6_fungal_TF"/>
</dbReference>
<dbReference type="SMART" id="SM00066">
    <property type="entry name" value="GAL4"/>
    <property type="match status" value="1"/>
</dbReference>
<dbReference type="GO" id="GO:0000981">
    <property type="term" value="F:DNA-binding transcription factor activity, RNA polymerase II-specific"/>
    <property type="evidence" value="ECO:0007669"/>
    <property type="project" value="InterPro"/>
</dbReference>
<dbReference type="AlphaFoldDB" id="A0A5N6U9G8"/>
<feature type="compositionally biased region" description="Basic residues" evidence="5">
    <location>
        <begin position="18"/>
        <end position="34"/>
    </location>
</feature>
<evidence type="ECO:0000313" key="7">
    <source>
        <dbReference type="EMBL" id="KAE8155069.1"/>
    </source>
</evidence>
<evidence type="ECO:0000256" key="1">
    <source>
        <dbReference type="ARBA" id="ARBA00023015"/>
    </source>
</evidence>
<name>A0A5N6U9G8_ASPAV</name>
<dbReference type="Proteomes" id="UP000325780">
    <property type="component" value="Unassembled WGS sequence"/>
</dbReference>
<evidence type="ECO:0000256" key="5">
    <source>
        <dbReference type="SAM" id="MobiDB-lite"/>
    </source>
</evidence>
<dbReference type="Gene3D" id="4.10.240.10">
    <property type="entry name" value="Zn(2)-C6 fungal-type DNA-binding domain"/>
    <property type="match status" value="1"/>
</dbReference>
<keyword evidence="8" id="KW-1185">Reference proteome</keyword>
<organism evidence="7 8">
    <name type="scientific">Aspergillus avenaceus</name>
    <dbReference type="NCBI Taxonomy" id="36643"/>
    <lineage>
        <taxon>Eukaryota</taxon>
        <taxon>Fungi</taxon>
        <taxon>Dikarya</taxon>
        <taxon>Ascomycota</taxon>
        <taxon>Pezizomycotina</taxon>
        <taxon>Eurotiomycetes</taxon>
        <taxon>Eurotiomycetidae</taxon>
        <taxon>Eurotiales</taxon>
        <taxon>Aspergillaceae</taxon>
        <taxon>Aspergillus</taxon>
        <taxon>Aspergillus subgen. Circumdati</taxon>
    </lineage>
</organism>
<dbReference type="SUPFAM" id="SSF57701">
    <property type="entry name" value="Zn2/Cys6 DNA-binding domain"/>
    <property type="match status" value="1"/>
</dbReference>
<feature type="domain" description="Zn(2)-C6 fungal-type" evidence="6">
    <location>
        <begin position="37"/>
        <end position="67"/>
    </location>
</feature>
<evidence type="ECO:0000313" key="8">
    <source>
        <dbReference type="Proteomes" id="UP000325780"/>
    </source>
</evidence>
<dbReference type="InterPro" id="IPR036864">
    <property type="entry name" value="Zn2-C6_fun-type_DNA-bd_sf"/>
</dbReference>
<evidence type="ECO:0000256" key="4">
    <source>
        <dbReference type="ARBA" id="ARBA00023242"/>
    </source>
</evidence>
<keyword evidence="4" id="KW-0539">Nucleus</keyword>
<dbReference type="PANTHER" id="PTHR47657:SF15">
    <property type="entry name" value="ZN(II)2CYS6 TRANSCRIPTION FACTOR (EUROFUNG)"/>
    <property type="match status" value="1"/>
</dbReference>
<dbReference type="Pfam" id="PF00172">
    <property type="entry name" value="Zn_clus"/>
    <property type="match status" value="1"/>
</dbReference>
<dbReference type="GO" id="GO:0003677">
    <property type="term" value="F:DNA binding"/>
    <property type="evidence" value="ECO:0007669"/>
    <property type="project" value="UniProtKB-KW"/>
</dbReference>
<gene>
    <name evidence="7" type="ORF">BDV25DRAFT_170372</name>
</gene>
<keyword evidence="3" id="KW-0804">Transcription</keyword>
<evidence type="ECO:0000256" key="2">
    <source>
        <dbReference type="ARBA" id="ARBA00023125"/>
    </source>
</evidence>
<dbReference type="OrthoDB" id="416217at2759"/>
<keyword evidence="2" id="KW-0238">DNA-binding</keyword>
<dbReference type="PANTHER" id="PTHR47657">
    <property type="entry name" value="STEROL REGULATORY ELEMENT-BINDING PROTEIN ECM22"/>
    <property type="match status" value="1"/>
</dbReference>